<organism evidence="3 4">
    <name type="scientific">Leisingera aquaemixtae</name>
    <dbReference type="NCBI Taxonomy" id="1396826"/>
    <lineage>
        <taxon>Bacteria</taxon>
        <taxon>Pseudomonadati</taxon>
        <taxon>Pseudomonadota</taxon>
        <taxon>Alphaproteobacteria</taxon>
        <taxon>Rhodobacterales</taxon>
        <taxon>Roseobacteraceae</taxon>
        <taxon>Leisingera</taxon>
    </lineage>
</organism>
<evidence type="ECO:0000313" key="4">
    <source>
        <dbReference type="Proteomes" id="UP000051326"/>
    </source>
</evidence>
<dbReference type="EMBL" id="CYSR01000036">
    <property type="protein sequence ID" value="CUI01835.1"/>
    <property type="molecule type" value="Genomic_DNA"/>
</dbReference>
<dbReference type="Gene3D" id="3.50.50.60">
    <property type="entry name" value="FAD/NAD(P)-binding domain"/>
    <property type="match status" value="1"/>
</dbReference>
<proteinExistence type="predicted"/>
<dbReference type="Pfam" id="PF01266">
    <property type="entry name" value="DAO"/>
    <property type="match status" value="1"/>
</dbReference>
<dbReference type="RefSeq" id="WP_208856352.1">
    <property type="nucleotide sequence ID" value="NZ_CYSR01000036.1"/>
</dbReference>
<dbReference type="InterPro" id="IPR036188">
    <property type="entry name" value="FAD/NAD-bd_sf"/>
</dbReference>
<feature type="domain" description="FAD dependent oxidoreductase" evidence="2">
    <location>
        <begin position="40"/>
        <end position="390"/>
    </location>
</feature>
<evidence type="ECO:0000256" key="1">
    <source>
        <dbReference type="ARBA" id="ARBA00023002"/>
    </source>
</evidence>
<dbReference type="InterPro" id="IPR006076">
    <property type="entry name" value="FAD-dep_OxRdtase"/>
</dbReference>
<reference evidence="3 4" key="1">
    <citation type="submission" date="2015-09" db="EMBL/GenBank/DDBJ databases">
        <authorList>
            <consortium name="Swine Surveillance"/>
        </authorList>
    </citation>
    <scope>NUCLEOTIDE SEQUENCE [LARGE SCALE GENOMIC DNA]</scope>
    <source>
        <strain evidence="3 4">CECT 8399</strain>
    </source>
</reference>
<accession>A0A0P1HDW4</accession>
<dbReference type="GO" id="GO:0016491">
    <property type="term" value="F:oxidoreductase activity"/>
    <property type="evidence" value="ECO:0007669"/>
    <property type="project" value="UniProtKB-KW"/>
</dbReference>
<evidence type="ECO:0000259" key="2">
    <source>
        <dbReference type="Pfam" id="PF01266"/>
    </source>
</evidence>
<dbReference type="SUPFAM" id="SSF51905">
    <property type="entry name" value="FAD/NAD(P)-binding domain"/>
    <property type="match status" value="1"/>
</dbReference>
<keyword evidence="1 3" id="KW-0560">Oxidoreductase</keyword>
<dbReference type="EC" id="1.4.3.-" evidence="3"/>
<dbReference type="STRING" id="1396826.PHA8399_03983"/>
<dbReference type="AlphaFoldDB" id="A0A0P1HDW4"/>
<dbReference type="PANTHER" id="PTHR13847:SF281">
    <property type="entry name" value="FAD DEPENDENT OXIDOREDUCTASE DOMAIN-CONTAINING PROTEIN"/>
    <property type="match status" value="1"/>
</dbReference>
<protein>
    <submittedName>
        <fullName evidence="3">Gamma-glutamylputrescine oxidoreductase</fullName>
        <ecNumber evidence="3">1.4.3.-</ecNumber>
    </submittedName>
</protein>
<name>A0A0P1HDW4_9RHOB</name>
<gene>
    <name evidence="3" type="primary">puuB_4</name>
    <name evidence="3" type="ORF">PHA8399_03983</name>
</gene>
<dbReference type="Proteomes" id="UP000051326">
    <property type="component" value="Unassembled WGS sequence"/>
</dbReference>
<dbReference type="GO" id="GO:0005737">
    <property type="term" value="C:cytoplasm"/>
    <property type="evidence" value="ECO:0007669"/>
    <property type="project" value="TreeGrafter"/>
</dbReference>
<dbReference type="PANTHER" id="PTHR13847">
    <property type="entry name" value="SARCOSINE DEHYDROGENASE-RELATED"/>
    <property type="match status" value="1"/>
</dbReference>
<evidence type="ECO:0000313" key="3">
    <source>
        <dbReference type="EMBL" id="CUI01835.1"/>
    </source>
</evidence>
<dbReference type="Gene3D" id="3.30.9.10">
    <property type="entry name" value="D-Amino Acid Oxidase, subunit A, domain 2"/>
    <property type="match status" value="1"/>
</dbReference>
<sequence length="436" mass="46431">MGMNLLYSNDRKGEYPDSWYAATAIPMEHFAALDGAVAADVCVVGGGYTGLSAALHLAEAGMSVVLLDAQRVGFGASGRNGGQLGSGQRMDQEGLEALMGGPEAQKLWQLGEDAKDLVKSLIARHGQDCHLKPGVAWTAFSEKEAAELHDYGRHLQDRYGYGSIELLGQDACWAMCPSPAYKGGILDHGAGHLHPLNYAFSLARAAAAAGAVIHEGSEVLEIEEGAKLRIRTAGGSVTADHLVLACNGYLGGLNGQVAARVMPINNFVVATEPLGEDAARVLARDVAVADTKFVVNYFRLSHDKRLLFGGGESYGYRFPSDIQATVRKPMTEIFPHLKDVKIDYAWGGTLGITMKRMPYLARLAPNVLTASGYSGHGVGTATHAGKLMAQAIQGQAEGFDTLARVPAPRFPGGPRMRSPLLVLAMTWFALRDRLGV</sequence>